<dbReference type="SUPFAM" id="SSF47384">
    <property type="entry name" value="Homodimeric domain of signal transducing histidine kinase"/>
    <property type="match status" value="1"/>
</dbReference>
<keyword evidence="7" id="KW-0175">Coiled coil</keyword>
<dbReference type="Gene3D" id="3.30.565.10">
    <property type="entry name" value="Histidine kinase-like ATPase, C-terminal domain"/>
    <property type="match status" value="1"/>
</dbReference>
<evidence type="ECO:0000256" key="2">
    <source>
        <dbReference type="ARBA" id="ARBA00012438"/>
    </source>
</evidence>
<accession>A0A0A0EDF5</accession>
<proteinExistence type="predicted"/>
<dbReference type="InterPro" id="IPR004358">
    <property type="entry name" value="Sig_transdc_His_kin-like_C"/>
</dbReference>
<dbReference type="FunFam" id="3.30.565.10:FF:000049">
    <property type="entry name" value="Two-component sensor histidine kinase"/>
    <property type="match status" value="1"/>
</dbReference>
<keyword evidence="5 10" id="KW-0418">Kinase</keyword>
<dbReference type="PANTHER" id="PTHR43047:SF9">
    <property type="entry name" value="HISTIDINE KINASE"/>
    <property type="match status" value="1"/>
</dbReference>
<dbReference type="Proteomes" id="UP000030004">
    <property type="component" value="Unassembled WGS sequence"/>
</dbReference>
<organism evidence="10 11">
    <name type="scientific">Pseudooceanicola atlanticus</name>
    <dbReference type="NCBI Taxonomy" id="1461694"/>
    <lineage>
        <taxon>Bacteria</taxon>
        <taxon>Pseudomonadati</taxon>
        <taxon>Pseudomonadota</taxon>
        <taxon>Alphaproteobacteria</taxon>
        <taxon>Rhodobacterales</taxon>
        <taxon>Paracoccaceae</taxon>
        <taxon>Pseudooceanicola</taxon>
    </lineage>
</organism>
<dbReference type="OrthoDB" id="9764438at2"/>
<comment type="caution">
    <text evidence="10">The sequence shown here is derived from an EMBL/GenBank/DDBJ whole genome shotgun (WGS) entry which is preliminary data.</text>
</comment>
<protein>
    <recommendedName>
        <fullName evidence="2">histidine kinase</fullName>
        <ecNumber evidence="2">2.7.13.3</ecNumber>
    </recommendedName>
</protein>
<dbReference type="RefSeq" id="WP_043750186.1">
    <property type="nucleotide sequence ID" value="NZ_AQQX01000005.1"/>
</dbReference>
<evidence type="ECO:0000256" key="1">
    <source>
        <dbReference type="ARBA" id="ARBA00000085"/>
    </source>
</evidence>
<dbReference type="EC" id="2.7.13.3" evidence="2"/>
<dbReference type="Gene3D" id="1.10.287.130">
    <property type="match status" value="1"/>
</dbReference>
<dbReference type="Pfam" id="PF02518">
    <property type="entry name" value="HATPase_c"/>
    <property type="match status" value="1"/>
</dbReference>
<dbReference type="SUPFAM" id="SSF55874">
    <property type="entry name" value="ATPase domain of HSP90 chaperone/DNA topoisomerase II/histidine kinase"/>
    <property type="match status" value="1"/>
</dbReference>
<dbReference type="Pfam" id="PF00072">
    <property type="entry name" value="Response_reg"/>
    <property type="match status" value="1"/>
</dbReference>
<dbReference type="InterPro" id="IPR035965">
    <property type="entry name" value="PAS-like_dom_sf"/>
</dbReference>
<reference evidence="10 11" key="1">
    <citation type="journal article" date="2015" name="Antonie Van Leeuwenhoek">
        <title>Pseudooceanicola atlanticus gen. nov. sp. nov., isolated from surface seawater of the Atlantic Ocean and reclassification of Oceanicola batsensis, Oceanicola marinus, Oceanicola nitratireducens, Oceanicola nanhaiensis, Oceanicola antarcticus and Oceanicola flagellatus, as Pseudooceanicola batsensis comb. nov., Pseudooceanicola marinus comb. nov., Pseudooceanicola nitratireducens comb. nov., Pseudooceanicola nanhaiensis comb. nov., Pseudooceanicola antarcticus comb. nov., and Pseudooceanicola flagellatus comb. nov.</title>
        <authorList>
            <person name="Lai Q."/>
            <person name="Li G."/>
            <person name="Liu X."/>
            <person name="Du Y."/>
            <person name="Sun F."/>
            <person name="Shao Z."/>
        </authorList>
    </citation>
    <scope>NUCLEOTIDE SEQUENCE [LARGE SCALE GENOMIC DNA]</scope>
    <source>
        <strain evidence="10 11">22II-s11g</strain>
    </source>
</reference>
<dbReference type="PANTHER" id="PTHR43047">
    <property type="entry name" value="TWO-COMPONENT HISTIDINE PROTEIN KINASE"/>
    <property type="match status" value="1"/>
</dbReference>
<dbReference type="PRINTS" id="PR00344">
    <property type="entry name" value="BCTRLSENSOR"/>
</dbReference>
<evidence type="ECO:0000259" key="8">
    <source>
        <dbReference type="PROSITE" id="PS50109"/>
    </source>
</evidence>
<dbReference type="SMART" id="SM00387">
    <property type="entry name" value="HATPase_c"/>
    <property type="match status" value="1"/>
</dbReference>
<evidence type="ECO:0000259" key="9">
    <source>
        <dbReference type="PROSITE" id="PS50110"/>
    </source>
</evidence>
<evidence type="ECO:0000256" key="5">
    <source>
        <dbReference type="ARBA" id="ARBA00022777"/>
    </source>
</evidence>
<dbReference type="eggNOG" id="COG2205">
    <property type="taxonomic scope" value="Bacteria"/>
</dbReference>
<dbReference type="InterPro" id="IPR036097">
    <property type="entry name" value="HisK_dim/P_sf"/>
</dbReference>
<dbReference type="CDD" id="cd00156">
    <property type="entry name" value="REC"/>
    <property type="match status" value="1"/>
</dbReference>
<dbReference type="PROSITE" id="PS50109">
    <property type="entry name" value="HIS_KIN"/>
    <property type="match status" value="1"/>
</dbReference>
<dbReference type="SUPFAM" id="SSF55785">
    <property type="entry name" value="PYP-like sensor domain (PAS domain)"/>
    <property type="match status" value="1"/>
</dbReference>
<dbReference type="InterPro" id="IPR003661">
    <property type="entry name" value="HisK_dim/P_dom"/>
</dbReference>
<dbReference type="FunFam" id="1.10.287.130:FF:000063">
    <property type="entry name" value="Hybrid sensor histidine kinase/response regulator"/>
    <property type="match status" value="1"/>
</dbReference>
<dbReference type="Pfam" id="PF12860">
    <property type="entry name" value="PAS_7"/>
    <property type="match status" value="2"/>
</dbReference>
<dbReference type="PROSITE" id="PS50110">
    <property type="entry name" value="RESPONSE_REGULATORY"/>
    <property type="match status" value="1"/>
</dbReference>
<name>A0A0A0EDF5_9RHOB</name>
<keyword evidence="4" id="KW-0808">Transferase</keyword>
<dbReference type="GO" id="GO:0005886">
    <property type="term" value="C:plasma membrane"/>
    <property type="evidence" value="ECO:0007669"/>
    <property type="project" value="TreeGrafter"/>
</dbReference>
<feature type="domain" description="Response regulatory" evidence="9">
    <location>
        <begin position="614"/>
        <end position="730"/>
    </location>
</feature>
<dbReference type="InterPro" id="IPR003594">
    <property type="entry name" value="HATPase_dom"/>
</dbReference>
<sequence>MSTSLIDPKDSLERQNEKLLQIVGALMRKVEKKNEQSGVAYAQFERAALLEVQVRERTIDLERTLDLLQESNSRLEAANRETLIARENLIEAIETVSEGFALFGPDDRLVLYNSRFCRELSDVEPRLHEGLTFSNYVRLISNSRHLSLPTPMTPQLWATQRTRRHRDDRVTFNVSLTHDRWLQVSEHRTARGGTVILQTDVTNIIRLERKEREKMRDEQARILQATLDHLNQGVCIFDKDKNLVGWNKRMDYLLDLPPQELALGRNFMILLERLRDQLEFVDEFDGDMLVRWANNNEGRPPVAFEVVRAERQILNVFAQEMPDRGFVISFTDVTAEREAARALSEMNEMLERRVQDRTRELGIALSEAERANASKSRFVAAASHDLLQPLSAAKLFINSLANSVESVEQQDVVTKAESALSSVEQIIEALLDISRLDARRPNFDVRTVRLSAVLDPLRDELTPVAAAKGIDLRVVGSGLSVRSDPGYLRRIIQNLVSNAIRYTDRGKVLVGVRRVGGVARVQVWDTGRGIAKEDQASIFQEFKRLDTSHTEHSLGLGLAIVERACKSLDHSLSLFSEPGQGSVFSVDLPVRLGVAEAPAPIPVRRKAPELNGEIVFLVENDESIAKAMTLTIEGWGGEVIHAWNGEEGLQLLSEIDLRPDALVLDYQLGDGMNGLELLHKIRRLHGDVPARIVSANRGPELNMACRAAGVNLLPKPIDWTEFFTFLNGCALQRT</sequence>
<evidence type="ECO:0000256" key="6">
    <source>
        <dbReference type="PROSITE-ProRule" id="PRU00169"/>
    </source>
</evidence>
<dbReference type="InterPro" id="IPR036890">
    <property type="entry name" value="HATPase_C_sf"/>
</dbReference>
<gene>
    <name evidence="10" type="ORF">ATO9_14215</name>
</gene>
<keyword evidence="11" id="KW-1185">Reference proteome</keyword>
<dbReference type="STRING" id="1461694.ATO9_14215"/>
<feature type="modified residue" description="4-aspartylphosphate" evidence="6">
    <location>
        <position position="665"/>
    </location>
</feature>
<dbReference type="SMART" id="SM00448">
    <property type="entry name" value="REC"/>
    <property type="match status" value="1"/>
</dbReference>
<dbReference type="InterPro" id="IPR011006">
    <property type="entry name" value="CheY-like_superfamily"/>
</dbReference>
<comment type="catalytic activity">
    <reaction evidence="1">
        <text>ATP + protein L-histidine = ADP + protein N-phospho-L-histidine.</text>
        <dbReference type="EC" id="2.7.13.3"/>
    </reaction>
</comment>
<keyword evidence="3 6" id="KW-0597">Phosphoprotein</keyword>
<dbReference type="EMBL" id="AQQX01000005">
    <property type="protein sequence ID" value="KGM48128.1"/>
    <property type="molecule type" value="Genomic_DNA"/>
</dbReference>
<dbReference type="Pfam" id="PF00512">
    <property type="entry name" value="HisKA"/>
    <property type="match status" value="1"/>
</dbReference>
<evidence type="ECO:0000313" key="10">
    <source>
        <dbReference type="EMBL" id="KGM48128.1"/>
    </source>
</evidence>
<dbReference type="AlphaFoldDB" id="A0A0A0EDF5"/>
<dbReference type="SMART" id="SM00388">
    <property type="entry name" value="HisKA"/>
    <property type="match status" value="1"/>
</dbReference>
<dbReference type="CDD" id="cd00082">
    <property type="entry name" value="HisKA"/>
    <property type="match status" value="1"/>
</dbReference>
<dbReference type="SUPFAM" id="SSF52172">
    <property type="entry name" value="CheY-like"/>
    <property type="match status" value="1"/>
</dbReference>
<dbReference type="InterPro" id="IPR001789">
    <property type="entry name" value="Sig_transdc_resp-reg_receiver"/>
</dbReference>
<dbReference type="eggNOG" id="COG0784">
    <property type="taxonomic scope" value="Bacteria"/>
</dbReference>
<dbReference type="Gene3D" id="3.30.450.20">
    <property type="entry name" value="PAS domain"/>
    <property type="match status" value="1"/>
</dbReference>
<feature type="domain" description="Histidine kinase" evidence="8">
    <location>
        <begin position="381"/>
        <end position="592"/>
    </location>
</feature>
<dbReference type="Gene3D" id="3.40.50.2300">
    <property type="match status" value="1"/>
</dbReference>
<dbReference type="GO" id="GO:0009927">
    <property type="term" value="F:histidine phosphotransfer kinase activity"/>
    <property type="evidence" value="ECO:0007669"/>
    <property type="project" value="TreeGrafter"/>
</dbReference>
<dbReference type="GO" id="GO:0000155">
    <property type="term" value="F:phosphorelay sensor kinase activity"/>
    <property type="evidence" value="ECO:0007669"/>
    <property type="project" value="InterPro"/>
</dbReference>
<evidence type="ECO:0000256" key="7">
    <source>
        <dbReference type="SAM" id="Coils"/>
    </source>
</evidence>
<dbReference type="InterPro" id="IPR005467">
    <property type="entry name" value="His_kinase_dom"/>
</dbReference>
<evidence type="ECO:0000256" key="3">
    <source>
        <dbReference type="ARBA" id="ARBA00022553"/>
    </source>
</evidence>
<evidence type="ECO:0000256" key="4">
    <source>
        <dbReference type="ARBA" id="ARBA00022679"/>
    </source>
</evidence>
<evidence type="ECO:0000313" key="11">
    <source>
        <dbReference type="Proteomes" id="UP000030004"/>
    </source>
</evidence>
<feature type="coiled-coil region" evidence="7">
    <location>
        <begin position="333"/>
        <end position="360"/>
    </location>
</feature>